<sequence length="42" mass="4875">FVLVFLTFGLSITYLIFKRLFTLRKPSLTIKETTIPIEGKQT</sequence>
<dbReference type="AlphaFoldDB" id="X1EG01"/>
<reference evidence="1" key="1">
    <citation type="journal article" date="2014" name="Front. Microbiol.">
        <title>High frequency of phylogenetically diverse reductive dehalogenase-homologous genes in deep subseafloor sedimentary metagenomes.</title>
        <authorList>
            <person name="Kawai M."/>
            <person name="Futagami T."/>
            <person name="Toyoda A."/>
            <person name="Takaki Y."/>
            <person name="Nishi S."/>
            <person name="Hori S."/>
            <person name="Arai W."/>
            <person name="Tsubouchi T."/>
            <person name="Morono Y."/>
            <person name="Uchiyama I."/>
            <person name="Ito T."/>
            <person name="Fujiyama A."/>
            <person name="Inagaki F."/>
            <person name="Takami H."/>
        </authorList>
    </citation>
    <scope>NUCLEOTIDE SEQUENCE</scope>
    <source>
        <strain evidence="1">Expedition CK06-06</strain>
    </source>
</reference>
<dbReference type="EMBL" id="BART01036106">
    <property type="protein sequence ID" value="GAH07588.1"/>
    <property type="molecule type" value="Genomic_DNA"/>
</dbReference>
<name>X1EG01_9ZZZZ</name>
<proteinExistence type="predicted"/>
<organism evidence="1">
    <name type="scientific">marine sediment metagenome</name>
    <dbReference type="NCBI Taxonomy" id="412755"/>
    <lineage>
        <taxon>unclassified sequences</taxon>
        <taxon>metagenomes</taxon>
        <taxon>ecological metagenomes</taxon>
    </lineage>
</organism>
<gene>
    <name evidence="1" type="ORF">S01H4_61028</name>
</gene>
<evidence type="ECO:0000313" key="1">
    <source>
        <dbReference type="EMBL" id="GAH07588.1"/>
    </source>
</evidence>
<comment type="caution">
    <text evidence="1">The sequence shown here is derived from an EMBL/GenBank/DDBJ whole genome shotgun (WGS) entry which is preliminary data.</text>
</comment>
<protein>
    <submittedName>
        <fullName evidence="1">Uncharacterized protein</fullName>
    </submittedName>
</protein>
<accession>X1EG01</accession>
<feature type="non-terminal residue" evidence="1">
    <location>
        <position position="1"/>
    </location>
</feature>